<gene>
    <name evidence="2" type="ORF">M2283_005979</name>
</gene>
<keyword evidence="3" id="KW-1185">Reference proteome</keyword>
<comment type="caution">
    <text evidence="2">The sequence shown here is derived from an EMBL/GenBank/DDBJ whole genome shotgun (WGS) entry which is preliminary data.</text>
</comment>
<feature type="region of interest" description="Disordered" evidence="1">
    <location>
        <begin position="72"/>
        <end position="93"/>
    </location>
</feature>
<evidence type="ECO:0000313" key="3">
    <source>
        <dbReference type="Proteomes" id="UP001160499"/>
    </source>
</evidence>
<dbReference type="Proteomes" id="UP001160499">
    <property type="component" value="Unassembled WGS sequence"/>
</dbReference>
<feature type="region of interest" description="Disordered" evidence="1">
    <location>
        <begin position="30"/>
        <end position="58"/>
    </location>
</feature>
<protein>
    <submittedName>
        <fullName evidence="2">Uncharacterized protein</fullName>
    </submittedName>
</protein>
<name>A0ABT6LQP6_9ACTN</name>
<reference evidence="2 3" key="1">
    <citation type="submission" date="2023-04" db="EMBL/GenBank/DDBJ databases">
        <title>Forest soil microbial communities from Buena Vista Peninsula, Colon Province, Panama.</title>
        <authorList>
            <person name="Bouskill N."/>
        </authorList>
    </citation>
    <scope>NUCLEOTIDE SEQUENCE [LARGE SCALE GENOMIC DNA]</scope>
    <source>
        <strain evidence="2 3">GGS1</strain>
    </source>
</reference>
<dbReference type="EMBL" id="JARXVH010000010">
    <property type="protein sequence ID" value="MDH6218645.1"/>
    <property type="molecule type" value="Genomic_DNA"/>
</dbReference>
<feature type="compositionally biased region" description="Basic and acidic residues" evidence="1">
    <location>
        <begin position="83"/>
        <end position="93"/>
    </location>
</feature>
<evidence type="ECO:0000313" key="2">
    <source>
        <dbReference type="EMBL" id="MDH6218645.1"/>
    </source>
</evidence>
<proteinExistence type="predicted"/>
<accession>A0ABT6LQP6</accession>
<organism evidence="2 3">
    <name type="scientific">Streptomyces pseudovenezuelae</name>
    <dbReference type="NCBI Taxonomy" id="67350"/>
    <lineage>
        <taxon>Bacteria</taxon>
        <taxon>Bacillati</taxon>
        <taxon>Actinomycetota</taxon>
        <taxon>Actinomycetes</taxon>
        <taxon>Kitasatosporales</taxon>
        <taxon>Streptomycetaceae</taxon>
        <taxon>Streptomyces</taxon>
        <taxon>Streptomyces aurantiacus group</taxon>
    </lineage>
</organism>
<evidence type="ECO:0000256" key="1">
    <source>
        <dbReference type="SAM" id="MobiDB-lite"/>
    </source>
</evidence>
<sequence length="93" mass="9743">MATEGCSGRMPLEVFRTLLDRHARPAELLLRAGPGELPRTGGGTPSGSAVSDAPPALLDTAVSQDAALLRNTVRTPVSIPPRAEPENRRGSCK</sequence>